<dbReference type="PANTHER" id="PTHR36410:SF1">
    <property type="entry name" value="EXPRESSED PROTEIN"/>
    <property type="match status" value="1"/>
</dbReference>
<name>A0A8T0GPR2_CERPU</name>
<gene>
    <name evidence="2" type="ORF">KC19_10G124200</name>
</gene>
<keyword evidence="3" id="KW-1185">Reference proteome</keyword>
<feature type="compositionally biased region" description="Basic and acidic residues" evidence="1">
    <location>
        <begin position="1"/>
        <end position="15"/>
    </location>
</feature>
<organism evidence="2 3">
    <name type="scientific">Ceratodon purpureus</name>
    <name type="common">Fire moss</name>
    <name type="synonym">Dicranum purpureum</name>
    <dbReference type="NCBI Taxonomy" id="3225"/>
    <lineage>
        <taxon>Eukaryota</taxon>
        <taxon>Viridiplantae</taxon>
        <taxon>Streptophyta</taxon>
        <taxon>Embryophyta</taxon>
        <taxon>Bryophyta</taxon>
        <taxon>Bryophytina</taxon>
        <taxon>Bryopsida</taxon>
        <taxon>Dicranidae</taxon>
        <taxon>Pseudoditrichales</taxon>
        <taxon>Ditrichaceae</taxon>
        <taxon>Ceratodon</taxon>
    </lineage>
</organism>
<sequence length="122" mass="13397">MDHGQGQLEKAEVDPKASAAEVNPKAAAATGAERHAFRDDMGDSYGAGYQTRSSDEGYGERYGEAVKNVLEKKAEKEEHLHEIQRGATAERDQKADADVHPDYDRTQGEPVAQKEDSRHSTN</sequence>
<comment type="caution">
    <text evidence="2">The sequence shown here is derived from an EMBL/GenBank/DDBJ whole genome shotgun (WGS) entry which is preliminary data.</text>
</comment>
<feature type="region of interest" description="Disordered" evidence="1">
    <location>
        <begin position="73"/>
        <end position="122"/>
    </location>
</feature>
<accession>A0A8T0GPR2</accession>
<dbReference type="AlphaFoldDB" id="A0A8T0GPR2"/>
<protein>
    <submittedName>
        <fullName evidence="2">Uncharacterized protein</fullName>
    </submittedName>
</protein>
<reference evidence="2" key="1">
    <citation type="submission" date="2020-06" db="EMBL/GenBank/DDBJ databases">
        <title>WGS assembly of Ceratodon purpureus strain R40.</title>
        <authorList>
            <person name="Carey S.B."/>
            <person name="Jenkins J."/>
            <person name="Shu S."/>
            <person name="Lovell J.T."/>
            <person name="Sreedasyam A."/>
            <person name="Maumus F."/>
            <person name="Tiley G.P."/>
            <person name="Fernandez-Pozo N."/>
            <person name="Barry K."/>
            <person name="Chen C."/>
            <person name="Wang M."/>
            <person name="Lipzen A."/>
            <person name="Daum C."/>
            <person name="Saski C.A."/>
            <person name="Payton A.C."/>
            <person name="Mcbreen J.C."/>
            <person name="Conrad R.E."/>
            <person name="Kollar L.M."/>
            <person name="Olsson S."/>
            <person name="Huttunen S."/>
            <person name="Landis J.B."/>
            <person name="Wickett N.J."/>
            <person name="Johnson M.G."/>
            <person name="Rensing S.A."/>
            <person name="Grimwood J."/>
            <person name="Schmutz J."/>
            <person name="Mcdaniel S.F."/>
        </authorList>
    </citation>
    <scope>NUCLEOTIDE SEQUENCE</scope>
    <source>
        <strain evidence="2">R40</strain>
    </source>
</reference>
<evidence type="ECO:0000313" key="2">
    <source>
        <dbReference type="EMBL" id="KAG0559698.1"/>
    </source>
</evidence>
<dbReference type="PANTHER" id="PTHR36410">
    <property type="entry name" value="EXPRESSED PROTEIN"/>
    <property type="match status" value="1"/>
</dbReference>
<evidence type="ECO:0000256" key="1">
    <source>
        <dbReference type="SAM" id="MobiDB-lite"/>
    </source>
</evidence>
<dbReference type="EMBL" id="CM026431">
    <property type="protein sequence ID" value="KAG0559698.1"/>
    <property type="molecule type" value="Genomic_DNA"/>
</dbReference>
<feature type="region of interest" description="Disordered" evidence="1">
    <location>
        <begin position="1"/>
        <end position="60"/>
    </location>
</feature>
<feature type="compositionally biased region" description="Basic and acidic residues" evidence="1">
    <location>
        <begin position="32"/>
        <end position="41"/>
    </location>
</feature>
<proteinExistence type="predicted"/>
<dbReference type="Proteomes" id="UP000822688">
    <property type="component" value="Chromosome 10"/>
</dbReference>
<evidence type="ECO:0000313" key="3">
    <source>
        <dbReference type="Proteomes" id="UP000822688"/>
    </source>
</evidence>